<sequence length="312" mass="35172">MKQFKHFEENYGFQSDKKQAWGDYKGYQFAIGRYENNNNILTVFTALNFEDSSHEEKLNSILEGMVAKKEIQNYEINRGSLTIKKTKLFGRFPIKELESLLDNLVDVFQKIDAKPACFICNSEGKQKFARYNNIATTLCPICYTSISDNINEVMVEYQDIDNNYAFGTLGAILGALLGSIIWVIISLLGYIASFAGFAIIVASVKGYLLFKGKITSVSLWIIGLTSLTALILAQFVTLDIVFYRELTNAGFDIPIFDVLRATFELPFTDPEITSAFIFDTILGLLFAGLGAYSTFRKLWEEVKSPVGNLEWL</sequence>
<protein>
    <submittedName>
        <fullName evidence="2">Uncharacterized protein</fullName>
    </submittedName>
</protein>
<evidence type="ECO:0000313" key="2">
    <source>
        <dbReference type="EMBL" id="SNR87545.1"/>
    </source>
</evidence>
<dbReference type="Proteomes" id="UP000198304">
    <property type="component" value="Unassembled WGS sequence"/>
</dbReference>
<feature type="transmembrane region" description="Helical" evidence="1">
    <location>
        <begin position="164"/>
        <end position="185"/>
    </location>
</feature>
<keyword evidence="1" id="KW-0812">Transmembrane</keyword>
<evidence type="ECO:0000256" key="1">
    <source>
        <dbReference type="SAM" id="Phobius"/>
    </source>
</evidence>
<dbReference type="RefSeq" id="WP_089280960.1">
    <property type="nucleotide sequence ID" value="NZ_FZOJ01000001.1"/>
</dbReference>
<keyword evidence="3" id="KW-1185">Reference proteome</keyword>
<dbReference type="AlphaFoldDB" id="A0A238ZW03"/>
<dbReference type="EMBL" id="FZOJ01000001">
    <property type="protein sequence ID" value="SNR87545.1"/>
    <property type="molecule type" value="Genomic_DNA"/>
</dbReference>
<accession>A0A238ZW03</accession>
<proteinExistence type="predicted"/>
<keyword evidence="1" id="KW-1133">Transmembrane helix</keyword>
<feature type="transmembrane region" description="Helical" evidence="1">
    <location>
        <begin position="191"/>
        <end position="210"/>
    </location>
</feature>
<feature type="transmembrane region" description="Helical" evidence="1">
    <location>
        <begin position="272"/>
        <end position="295"/>
    </location>
</feature>
<keyword evidence="1" id="KW-0472">Membrane</keyword>
<feature type="transmembrane region" description="Helical" evidence="1">
    <location>
        <begin position="217"/>
        <end position="236"/>
    </location>
</feature>
<name>A0A238ZW03_9FIRM</name>
<gene>
    <name evidence="2" type="ORF">SAMN05446037_1001169</name>
</gene>
<reference evidence="2 3" key="1">
    <citation type="submission" date="2017-06" db="EMBL/GenBank/DDBJ databases">
        <authorList>
            <person name="Kim H.J."/>
            <person name="Triplett B.A."/>
        </authorList>
    </citation>
    <scope>NUCLEOTIDE SEQUENCE [LARGE SCALE GENOMIC DNA]</scope>
    <source>
        <strain evidence="2 3">SCA</strain>
    </source>
</reference>
<organism evidence="2 3">
    <name type="scientific">Anaerovirgula multivorans</name>
    <dbReference type="NCBI Taxonomy" id="312168"/>
    <lineage>
        <taxon>Bacteria</taxon>
        <taxon>Bacillati</taxon>
        <taxon>Bacillota</taxon>
        <taxon>Clostridia</taxon>
        <taxon>Peptostreptococcales</taxon>
        <taxon>Natronincolaceae</taxon>
        <taxon>Anaerovirgula</taxon>
    </lineage>
</organism>
<dbReference type="OrthoDB" id="1653241at2"/>
<evidence type="ECO:0000313" key="3">
    <source>
        <dbReference type="Proteomes" id="UP000198304"/>
    </source>
</evidence>